<evidence type="ECO:0008006" key="3">
    <source>
        <dbReference type="Google" id="ProtNLM"/>
    </source>
</evidence>
<proteinExistence type="predicted"/>
<name>A0ABP3VCU6_9BURK</name>
<reference evidence="2" key="1">
    <citation type="journal article" date="2019" name="Int. J. Syst. Evol. Microbiol.">
        <title>The Global Catalogue of Microorganisms (GCM) 10K type strain sequencing project: providing services to taxonomists for standard genome sequencing and annotation.</title>
        <authorList>
            <consortium name="The Broad Institute Genomics Platform"/>
            <consortium name="The Broad Institute Genome Sequencing Center for Infectious Disease"/>
            <person name="Wu L."/>
            <person name="Ma J."/>
        </authorList>
    </citation>
    <scope>NUCLEOTIDE SEQUENCE [LARGE SCALE GENOMIC DNA]</scope>
    <source>
        <strain evidence="2">JCM 15503</strain>
    </source>
</reference>
<dbReference type="Proteomes" id="UP001500279">
    <property type="component" value="Unassembled WGS sequence"/>
</dbReference>
<protein>
    <recommendedName>
        <fullName evidence="3">Flagellar hook-associated protein 2 C-terminal domain-containing protein</fullName>
    </recommendedName>
</protein>
<evidence type="ECO:0000313" key="1">
    <source>
        <dbReference type="EMBL" id="GAA0755046.1"/>
    </source>
</evidence>
<sequence>MNFSSIGGGAGMSAYINALLAKASGAAGTTGSSTDSANAAATPATVAAKAAAAASLAAASKSFKSTSAQQKLDQKQTALATDMRAAMAKAGVTLSGPVAFSVDAKGGLTVEGSDKDKAAVAAFLKADASKPGFSSRLSALSTEASALSATIRQSAAISQAARYAGASGNVMSMYSSLLAQQDATPATFSLSAASSSLTYAGVLSSKA</sequence>
<gene>
    <name evidence="1" type="ORF">GCM10009107_32140</name>
</gene>
<evidence type="ECO:0000313" key="2">
    <source>
        <dbReference type="Proteomes" id="UP001500279"/>
    </source>
</evidence>
<comment type="caution">
    <text evidence="1">The sequence shown here is derived from an EMBL/GenBank/DDBJ whole genome shotgun (WGS) entry which is preliminary data.</text>
</comment>
<dbReference type="RefSeq" id="WP_141287107.1">
    <property type="nucleotide sequence ID" value="NZ_BAAAEW010000021.1"/>
</dbReference>
<dbReference type="EMBL" id="BAAAEW010000021">
    <property type="protein sequence ID" value="GAA0755046.1"/>
    <property type="molecule type" value="Genomic_DNA"/>
</dbReference>
<organism evidence="1 2">
    <name type="scientific">Ideonella azotifigens</name>
    <dbReference type="NCBI Taxonomy" id="513160"/>
    <lineage>
        <taxon>Bacteria</taxon>
        <taxon>Pseudomonadati</taxon>
        <taxon>Pseudomonadota</taxon>
        <taxon>Betaproteobacteria</taxon>
        <taxon>Burkholderiales</taxon>
        <taxon>Sphaerotilaceae</taxon>
        <taxon>Ideonella</taxon>
    </lineage>
</organism>
<keyword evidence="2" id="KW-1185">Reference proteome</keyword>
<accession>A0ABP3VCU6</accession>